<evidence type="ECO:0000256" key="2">
    <source>
        <dbReference type="ARBA" id="ARBA00022737"/>
    </source>
</evidence>
<dbReference type="EMBL" id="SPHZ02000001">
    <property type="protein sequence ID" value="KAF0932945.1"/>
    <property type="molecule type" value="Genomic_DNA"/>
</dbReference>
<evidence type="ECO:0008006" key="7">
    <source>
        <dbReference type="Google" id="ProtNLM"/>
    </source>
</evidence>
<proteinExistence type="inferred from homology"/>
<sequence>MARRAPCLLAARGIASSPHLARRLKQTELVEQYGEMWKMVQEMVRNPICVVTPMELSEDSAIRLLNEMKDNRMQPTAKIYTMIMSLFFKLDNVHGALSLFEEMRYMYCRPDVFTYTELIRGLGKAGRLDDALKLFEEMGVLRCIPSVVTYNTIIKALFESKSRVSEVLSWLEKAMMLLEEMDEKGFPPCPAAYCSLIDALGKAKRYDLAWGPHHAMEMLSNMKHSAIKPDAVSYNTVLGALSHAGMFEEAAEMMKEMNALGFEYDLITYSSILEAIGKVDQE</sequence>
<keyword evidence="6" id="KW-1185">Reference proteome</keyword>
<evidence type="ECO:0000313" key="6">
    <source>
        <dbReference type="Proteomes" id="UP000479710"/>
    </source>
</evidence>
<dbReference type="Pfam" id="PF13041">
    <property type="entry name" value="PPR_2"/>
    <property type="match status" value="2"/>
</dbReference>
<dbReference type="GO" id="GO:0010019">
    <property type="term" value="P:chloroplast-nucleus signaling pathway"/>
    <property type="evidence" value="ECO:0007669"/>
    <property type="project" value="TreeGrafter"/>
</dbReference>
<dbReference type="PANTHER" id="PTHR47936">
    <property type="entry name" value="PPR_LONG DOMAIN-CONTAINING PROTEIN"/>
    <property type="match status" value="1"/>
</dbReference>
<comment type="similarity">
    <text evidence="1">Belongs to the PPR family. P subfamily.</text>
</comment>
<accession>A0A6G1F7W7</accession>
<evidence type="ECO:0000256" key="4">
    <source>
        <dbReference type="PROSITE-ProRule" id="PRU00708"/>
    </source>
</evidence>
<dbReference type="InterPro" id="IPR002885">
    <property type="entry name" value="PPR_rpt"/>
</dbReference>
<dbReference type="NCBIfam" id="TIGR00756">
    <property type="entry name" value="PPR"/>
    <property type="match status" value="3"/>
</dbReference>
<feature type="repeat" description="PPR" evidence="4">
    <location>
        <begin position="76"/>
        <end position="110"/>
    </location>
</feature>
<dbReference type="InterPro" id="IPR011990">
    <property type="entry name" value="TPR-like_helical_dom_sf"/>
</dbReference>
<evidence type="ECO:0000313" key="5">
    <source>
        <dbReference type="EMBL" id="KAF0932945.1"/>
    </source>
</evidence>
<keyword evidence="2" id="KW-0677">Repeat</keyword>
<dbReference type="GO" id="GO:0031930">
    <property type="term" value="P:mitochondria-nucleus signaling pathway"/>
    <property type="evidence" value="ECO:0007669"/>
    <property type="project" value="TreeGrafter"/>
</dbReference>
<dbReference type="OrthoDB" id="185373at2759"/>
<dbReference type="Gene3D" id="1.25.40.10">
    <property type="entry name" value="Tetratricopeptide repeat domain"/>
    <property type="match status" value="2"/>
</dbReference>
<dbReference type="Proteomes" id="UP000479710">
    <property type="component" value="Unassembled WGS sequence"/>
</dbReference>
<organism evidence="5 6">
    <name type="scientific">Oryza meyeriana var. granulata</name>
    <dbReference type="NCBI Taxonomy" id="110450"/>
    <lineage>
        <taxon>Eukaryota</taxon>
        <taxon>Viridiplantae</taxon>
        <taxon>Streptophyta</taxon>
        <taxon>Embryophyta</taxon>
        <taxon>Tracheophyta</taxon>
        <taxon>Spermatophyta</taxon>
        <taxon>Magnoliopsida</taxon>
        <taxon>Liliopsida</taxon>
        <taxon>Poales</taxon>
        <taxon>Poaceae</taxon>
        <taxon>BOP clade</taxon>
        <taxon>Oryzoideae</taxon>
        <taxon>Oryzeae</taxon>
        <taxon>Oryzinae</taxon>
        <taxon>Oryza</taxon>
        <taxon>Oryza meyeriana</taxon>
    </lineage>
</organism>
<dbReference type="PROSITE" id="PS51375">
    <property type="entry name" value="PPR"/>
    <property type="match status" value="3"/>
</dbReference>
<evidence type="ECO:0000256" key="3">
    <source>
        <dbReference type="ARBA" id="ARBA00022946"/>
    </source>
</evidence>
<dbReference type="AlphaFoldDB" id="A0A6G1F7W7"/>
<dbReference type="PANTHER" id="PTHR47936:SF1">
    <property type="entry name" value="PENTATRICOPEPTIDE REPEAT-CONTAINING PROTEIN GUN1, CHLOROPLASTIC"/>
    <property type="match status" value="1"/>
</dbReference>
<feature type="repeat" description="PPR" evidence="4">
    <location>
        <begin position="111"/>
        <end position="145"/>
    </location>
</feature>
<reference evidence="5 6" key="1">
    <citation type="submission" date="2019-11" db="EMBL/GenBank/DDBJ databases">
        <title>Whole genome sequence of Oryza granulata.</title>
        <authorList>
            <person name="Li W."/>
        </authorList>
    </citation>
    <scope>NUCLEOTIDE SEQUENCE [LARGE SCALE GENOMIC DNA]</scope>
    <source>
        <strain evidence="6">cv. Menghai</strain>
        <tissue evidence="5">Leaf</tissue>
    </source>
</reference>
<gene>
    <name evidence="5" type="ORF">E2562_013140</name>
</gene>
<evidence type="ECO:0000256" key="1">
    <source>
        <dbReference type="ARBA" id="ARBA00007626"/>
    </source>
</evidence>
<name>A0A6G1F7W7_9ORYZ</name>
<comment type="caution">
    <text evidence="5">The sequence shown here is derived from an EMBL/GenBank/DDBJ whole genome shotgun (WGS) entry which is preliminary data.</text>
</comment>
<dbReference type="Pfam" id="PF01535">
    <property type="entry name" value="PPR"/>
    <property type="match status" value="3"/>
</dbReference>
<protein>
    <recommendedName>
        <fullName evidence="7">Pentacotripeptide-repeat region of PRORP domain-containing protein</fullName>
    </recommendedName>
</protein>
<feature type="repeat" description="PPR" evidence="4">
    <location>
        <begin position="230"/>
        <end position="264"/>
    </location>
</feature>
<keyword evidence="3" id="KW-0809">Transit peptide</keyword>
<dbReference type="GO" id="GO:0009507">
    <property type="term" value="C:chloroplast"/>
    <property type="evidence" value="ECO:0007669"/>
    <property type="project" value="TreeGrafter"/>
</dbReference>